<dbReference type="Pfam" id="PF13180">
    <property type="entry name" value="PDZ_2"/>
    <property type="match status" value="1"/>
</dbReference>
<evidence type="ECO:0000256" key="1">
    <source>
        <dbReference type="ARBA" id="ARBA00022670"/>
    </source>
</evidence>
<dbReference type="InterPro" id="IPR001940">
    <property type="entry name" value="Peptidase_S1C"/>
</dbReference>
<keyword evidence="1" id="KW-0645">Protease</keyword>
<dbReference type="CDD" id="cd06779">
    <property type="entry name" value="cpPDZ_Deg_HtrA-like"/>
    <property type="match status" value="1"/>
</dbReference>
<feature type="coiled-coil region" evidence="3">
    <location>
        <begin position="54"/>
        <end position="81"/>
    </location>
</feature>
<protein>
    <submittedName>
        <fullName evidence="6">Trypsin-like peptidase domain-containing protein</fullName>
    </submittedName>
</protein>
<dbReference type="InterPro" id="IPR051201">
    <property type="entry name" value="Chloro_Bact_Ser_Proteases"/>
</dbReference>
<sequence length="399" mass="42798">MANIALYGLDSPKLGQEAKRMSTGFRNFMIAALVVLLGLSGFSSYTATQTRSDLQDAQDDITSLTSQLSTAQSTINSLQNQVGENNEDIASIIARNNAVETAAAKALPSMVYIETPYGSGSGVIMDAVNGYILTNKHVVEGATEARVITQDRKIYDVVNIWQDSLMDLAVVEIDANGLTAAEFGNTSNLRVGDTIVALGNPLGYSPADYGSTVTAGIVSNLLSYWYFSADYWYPDLIQYDVFITNGNSGGPLINLDGEVIGINSLGEEAGINYAINVATAERVYNNLITSHQSIHPYLGVDVWDYEQPVPGDPFATQLLGAEVFDVVIGSPADGIGLEIGDVILSANGQTIGLSIEFIRLLWRLNVGDTLTLTGQRDTTELNLTVVLGERPATAEPYIF</sequence>
<dbReference type="SUPFAM" id="SSF50156">
    <property type="entry name" value="PDZ domain-like"/>
    <property type="match status" value="1"/>
</dbReference>
<dbReference type="Gene3D" id="2.40.10.120">
    <property type="match status" value="1"/>
</dbReference>
<feature type="transmembrane region" description="Helical" evidence="4">
    <location>
        <begin position="28"/>
        <end position="47"/>
    </location>
</feature>
<keyword evidence="4" id="KW-0812">Transmembrane</keyword>
<organism evidence="6 7">
    <name type="scientific">Candidatus Dehalogenimonas loeffleri</name>
    <dbReference type="NCBI Taxonomy" id="3127115"/>
    <lineage>
        <taxon>Bacteria</taxon>
        <taxon>Bacillati</taxon>
        <taxon>Chloroflexota</taxon>
        <taxon>Dehalococcoidia</taxon>
        <taxon>Dehalococcoidales</taxon>
        <taxon>Dehalococcoidaceae</taxon>
        <taxon>Dehalogenimonas</taxon>
    </lineage>
</organism>
<dbReference type="EMBL" id="CP146612">
    <property type="protein sequence ID" value="WWX25449.1"/>
    <property type="molecule type" value="Genomic_DNA"/>
</dbReference>
<dbReference type="PANTHER" id="PTHR43343">
    <property type="entry name" value="PEPTIDASE S12"/>
    <property type="match status" value="1"/>
</dbReference>
<proteinExistence type="predicted"/>
<dbReference type="Gene3D" id="2.30.42.10">
    <property type="match status" value="1"/>
</dbReference>
<dbReference type="InterPro" id="IPR036034">
    <property type="entry name" value="PDZ_sf"/>
</dbReference>
<dbReference type="Pfam" id="PF13365">
    <property type="entry name" value="Trypsin_2"/>
    <property type="match status" value="1"/>
</dbReference>
<evidence type="ECO:0000256" key="2">
    <source>
        <dbReference type="ARBA" id="ARBA00022801"/>
    </source>
</evidence>
<evidence type="ECO:0000259" key="5">
    <source>
        <dbReference type="PROSITE" id="PS50106"/>
    </source>
</evidence>
<keyword evidence="4" id="KW-1133">Transmembrane helix</keyword>
<keyword evidence="2" id="KW-0378">Hydrolase</keyword>
<keyword evidence="3" id="KW-0175">Coiled coil</keyword>
<dbReference type="RefSeq" id="WP_338737603.1">
    <property type="nucleotide sequence ID" value="NZ_CP146612.1"/>
</dbReference>
<evidence type="ECO:0000313" key="6">
    <source>
        <dbReference type="EMBL" id="WWX25449.1"/>
    </source>
</evidence>
<evidence type="ECO:0000313" key="7">
    <source>
        <dbReference type="Proteomes" id="UP001375370"/>
    </source>
</evidence>
<keyword evidence="7" id="KW-1185">Reference proteome</keyword>
<evidence type="ECO:0000256" key="3">
    <source>
        <dbReference type="SAM" id="Coils"/>
    </source>
</evidence>
<dbReference type="PRINTS" id="PR00834">
    <property type="entry name" value="PROTEASES2C"/>
</dbReference>
<dbReference type="SUPFAM" id="SSF50494">
    <property type="entry name" value="Trypsin-like serine proteases"/>
    <property type="match status" value="1"/>
</dbReference>
<dbReference type="Proteomes" id="UP001375370">
    <property type="component" value="Chromosome"/>
</dbReference>
<name>A0ABZ2J3G3_9CHLR</name>
<gene>
    <name evidence="6" type="ORF">V8247_00330</name>
</gene>
<dbReference type="PANTHER" id="PTHR43343:SF3">
    <property type="entry name" value="PROTEASE DO-LIKE 8, CHLOROPLASTIC"/>
    <property type="match status" value="1"/>
</dbReference>
<dbReference type="InterPro" id="IPR009003">
    <property type="entry name" value="Peptidase_S1_PA"/>
</dbReference>
<evidence type="ECO:0000256" key="4">
    <source>
        <dbReference type="SAM" id="Phobius"/>
    </source>
</evidence>
<feature type="domain" description="PDZ" evidence="5">
    <location>
        <begin position="287"/>
        <end position="351"/>
    </location>
</feature>
<accession>A0ABZ2J3G3</accession>
<reference evidence="6 7" key="1">
    <citation type="submission" date="2024-03" db="EMBL/GenBank/DDBJ databases">
        <title>A Dehalogenimonas Isolated from Estuarine Sediments Dihaloeliminates Chlorinated Alkanes.</title>
        <authorList>
            <person name="Yang Y."/>
            <person name="Wang H."/>
        </authorList>
    </citation>
    <scope>NUCLEOTIDE SEQUENCE [LARGE SCALE GENOMIC DNA]</scope>
    <source>
        <strain evidence="6 7">W</strain>
    </source>
</reference>
<keyword evidence="4" id="KW-0472">Membrane</keyword>
<dbReference type="PROSITE" id="PS50106">
    <property type="entry name" value="PDZ"/>
    <property type="match status" value="1"/>
</dbReference>
<dbReference type="InterPro" id="IPR001478">
    <property type="entry name" value="PDZ"/>
</dbReference>